<keyword evidence="2" id="KW-1133">Transmembrane helix</keyword>
<protein>
    <submittedName>
        <fullName evidence="3">Uncharacterized protein</fullName>
    </submittedName>
</protein>
<evidence type="ECO:0000256" key="2">
    <source>
        <dbReference type="SAM" id="Phobius"/>
    </source>
</evidence>
<feature type="region of interest" description="Disordered" evidence="1">
    <location>
        <begin position="82"/>
        <end position="119"/>
    </location>
</feature>
<comment type="caution">
    <text evidence="3">The sequence shown here is derived from an EMBL/GenBank/DDBJ whole genome shotgun (WGS) entry which is preliminary data.</text>
</comment>
<keyword evidence="2" id="KW-0812">Transmembrane</keyword>
<proteinExistence type="predicted"/>
<dbReference type="RefSeq" id="WP_374639124.1">
    <property type="nucleotide sequence ID" value="NZ_JBHTBX010000001.1"/>
</dbReference>
<keyword evidence="2" id="KW-0472">Membrane</keyword>
<sequence>MRVEPSSTHSPRFNRPVAVPSTEELRSQALNASWQRDRRVARRRLAWRWAWWYARQYAWILALLTALLAAVWHWWPAPRSTSAQTLSSVPMNPGARTEQAASDEPLTLTSEKRLHTKEP</sequence>
<evidence type="ECO:0000256" key="1">
    <source>
        <dbReference type="SAM" id="MobiDB-lite"/>
    </source>
</evidence>
<gene>
    <name evidence="3" type="ORF">ACFQNJ_00385</name>
</gene>
<evidence type="ECO:0000313" key="4">
    <source>
        <dbReference type="Proteomes" id="UP001596495"/>
    </source>
</evidence>
<reference evidence="4" key="1">
    <citation type="journal article" date="2019" name="Int. J. Syst. Evol. Microbiol.">
        <title>The Global Catalogue of Microorganisms (GCM) 10K type strain sequencing project: providing services to taxonomists for standard genome sequencing and annotation.</title>
        <authorList>
            <consortium name="The Broad Institute Genomics Platform"/>
            <consortium name="The Broad Institute Genome Sequencing Center for Infectious Disease"/>
            <person name="Wu L."/>
            <person name="Ma J."/>
        </authorList>
    </citation>
    <scope>NUCLEOTIDE SEQUENCE [LARGE SCALE GENOMIC DNA]</scope>
    <source>
        <strain evidence="4">CCUG 54518</strain>
    </source>
</reference>
<keyword evidence="4" id="KW-1185">Reference proteome</keyword>
<name>A0ABW2R3S9_9BURK</name>
<feature type="compositionally biased region" description="Basic and acidic residues" evidence="1">
    <location>
        <begin position="110"/>
        <end position="119"/>
    </location>
</feature>
<accession>A0ABW2R3S9</accession>
<feature type="transmembrane region" description="Helical" evidence="2">
    <location>
        <begin position="57"/>
        <end position="75"/>
    </location>
</feature>
<evidence type="ECO:0000313" key="3">
    <source>
        <dbReference type="EMBL" id="MFC7432968.1"/>
    </source>
</evidence>
<organism evidence="3 4">
    <name type="scientific">Hydrogenophaga bisanensis</name>
    <dbReference type="NCBI Taxonomy" id="439611"/>
    <lineage>
        <taxon>Bacteria</taxon>
        <taxon>Pseudomonadati</taxon>
        <taxon>Pseudomonadota</taxon>
        <taxon>Betaproteobacteria</taxon>
        <taxon>Burkholderiales</taxon>
        <taxon>Comamonadaceae</taxon>
        <taxon>Hydrogenophaga</taxon>
    </lineage>
</organism>
<dbReference type="Proteomes" id="UP001596495">
    <property type="component" value="Unassembled WGS sequence"/>
</dbReference>
<dbReference type="EMBL" id="JBHTBX010000001">
    <property type="protein sequence ID" value="MFC7432968.1"/>
    <property type="molecule type" value="Genomic_DNA"/>
</dbReference>